<keyword evidence="3" id="KW-0808">Transferase</keyword>
<dbReference type="InterPro" id="IPR002935">
    <property type="entry name" value="SAM_O-MeTrfase"/>
</dbReference>
<keyword evidence="8" id="KW-1185">Reference proteome</keyword>
<comment type="caution">
    <text evidence="7">The sequence shown here is derived from an EMBL/GenBank/DDBJ whole genome shotgun (WGS) entry which is preliminary data.</text>
</comment>
<gene>
    <name evidence="7" type="ORF">PGLA1383_LOCUS23285</name>
</gene>
<dbReference type="AlphaFoldDB" id="A0A813EWP3"/>
<proteinExistence type="inferred from homology"/>
<dbReference type="EC" id="2.1.1.6" evidence="1"/>
<comment type="similarity">
    <text evidence="6">Belongs to the class I-like SAM-binding methyltransferase superfamily. Cation-dependent O-methyltransferase family.</text>
</comment>
<dbReference type="OrthoDB" id="186626at2759"/>
<dbReference type="Gene3D" id="3.40.50.150">
    <property type="entry name" value="Vaccinia Virus protein VP39"/>
    <property type="match status" value="1"/>
</dbReference>
<evidence type="ECO:0000256" key="2">
    <source>
        <dbReference type="ARBA" id="ARBA00022603"/>
    </source>
</evidence>
<feature type="non-terminal residue" evidence="7">
    <location>
        <position position="261"/>
    </location>
</feature>
<dbReference type="GO" id="GO:0006584">
    <property type="term" value="P:catecholamine metabolic process"/>
    <property type="evidence" value="ECO:0007669"/>
    <property type="project" value="UniProtKB-KW"/>
</dbReference>
<dbReference type="EMBL" id="CAJNNV010017456">
    <property type="protein sequence ID" value="CAE8605169.1"/>
    <property type="molecule type" value="Genomic_DNA"/>
</dbReference>
<sequence>MPAFSKEASDRGAAKLKASILCAAMLGAPAGGSVLEVGGYCGYSAIRMAWSCPTATIASLEIDPVHVMVARILIAFAGLDSAISVWTGHSKDLIPRLALKKDEPGFLSAVFFDTKGSRYHEELAALSDCGALKPGAVVVAENVLKPGAPVFLWQVVLGKAFATQALEVQESDWPPDDWMSVSAMLPPFSTHTIQDEEPRPLGRFGAPPPHSSLLELLTLSDRMRDNAVKDGRSAFSRWAVRSAQLKEQLLASGLVATRIKI</sequence>
<evidence type="ECO:0000256" key="3">
    <source>
        <dbReference type="ARBA" id="ARBA00022679"/>
    </source>
</evidence>
<reference evidence="7" key="1">
    <citation type="submission" date="2021-02" db="EMBL/GenBank/DDBJ databases">
        <authorList>
            <person name="Dougan E. K."/>
            <person name="Rhodes N."/>
            <person name="Thang M."/>
            <person name="Chan C."/>
        </authorList>
    </citation>
    <scope>NUCLEOTIDE SEQUENCE</scope>
</reference>
<dbReference type="GO" id="GO:0032259">
    <property type="term" value="P:methylation"/>
    <property type="evidence" value="ECO:0007669"/>
    <property type="project" value="UniProtKB-KW"/>
</dbReference>
<organism evidence="7 8">
    <name type="scientific">Polarella glacialis</name>
    <name type="common">Dinoflagellate</name>
    <dbReference type="NCBI Taxonomy" id="89957"/>
    <lineage>
        <taxon>Eukaryota</taxon>
        <taxon>Sar</taxon>
        <taxon>Alveolata</taxon>
        <taxon>Dinophyceae</taxon>
        <taxon>Suessiales</taxon>
        <taxon>Suessiaceae</taxon>
        <taxon>Polarella</taxon>
    </lineage>
</organism>
<dbReference type="SUPFAM" id="SSF53335">
    <property type="entry name" value="S-adenosyl-L-methionine-dependent methyltransferases"/>
    <property type="match status" value="1"/>
</dbReference>
<evidence type="ECO:0000256" key="1">
    <source>
        <dbReference type="ARBA" id="ARBA00012880"/>
    </source>
</evidence>
<evidence type="ECO:0000256" key="6">
    <source>
        <dbReference type="ARBA" id="ARBA00023453"/>
    </source>
</evidence>
<name>A0A813EWP3_POLGL</name>
<dbReference type="Pfam" id="PF01596">
    <property type="entry name" value="Methyltransf_3"/>
    <property type="match status" value="1"/>
</dbReference>
<dbReference type="GO" id="GO:0016206">
    <property type="term" value="F:catechol O-methyltransferase activity"/>
    <property type="evidence" value="ECO:0007669"/>
    <property type="project" value="UniProtKB-EC"/>
</dbReference>
<dbReference type="PROSITE" id="PS51682">
    <property type="entry name" value="SAM_OMT_I"/>
    <property type="match status" value="1"/>
</dbReference>
<dbReference type="PANTHER" id="PTHR43836:SF2">
    <property type="entry name" value="CATECHOL O-METHYLTRANSFERASE 1-RELATED"/>
    <property type="match status" value="1"/>
</dbReference>
<keyword evidence="5" id="KW-0128">Catecholamine metabolism</keyword>
<keyword evidence="2" id="KW-0489">Methyltransferase</keyword>
<dbReference type="InterPro" id="IPR029063">
    <property type="entry name" value="SAM-dependent_MTases_sf"/>
</dbReference>
<evidence type="ECO:0000313" key="8">
    <source>
        <dbReference type="Proteomes" id="UP000654075"/>
    </source>
</evidence>
<protein>
    <recommendedName>
        <fullName evidence="1">catechol O-methyltransferase</fullName>
        <ecNumber evidence="1">2.1.1.6</ecNumber>
    </recommendedName>
</protein>
<accession>A0A813EWP3</accession>
<dbReference type="PANTHER" id="PTHR43836">
    <property type="entry name" value="CATECHOL O-METHYLTRANSFERASE 1-RELATED"/>
    <property type="match status" value="1"/>
</dbReference>
<dbReference type="Proteomes" id="UP000654075">
    <property type="component" value="Unassembled WGS sequence"/>
</dbReference>
<evidence type="ECO:0000256" key="5">
    <source>
        <dbReference type="ARBA" id="ARBA00022939"/>
    </source>
</evidence>
<evidence type="ECO:0000256" key="4">
    <source>
        <dbReference type="ARBA" id="ARBA00022691"/>
    </source>
</evidence>
<evidence type="ECO:0000313" key="7">
    <source>
        <dbReference type="EMBL" id="CAE8605169.1"/>
    </source>
</evidence>
<keyword evidence="4" id="KW-0949">S-adenosyl-L-methionine</keyword>
<feature type="non-terminal residue" evidence="7">
    <location>
        <position position="1"/>
    </location>
</feature>